<comment type="similarity">
    <text evidence="1 4">Belongs to the short-chain dehydrogenases/reductases (SDR) family.</text>
</comment>
<proteinExistence type="inferred from homology"/>
<dbReference type="Pfam" id="PF00106">
    <property type="entry name" value="adh_short"/>
    <property type="match status" value="1"/>
</dbReference>
<gene>
    <name evidence="5" type="ORF">JW984_01930</name>
</gene>
<dbReference type="PROSITE" id="PS00061">
    <property type="entry name" value="ADH_SHORT"/>
    <property type="match status" value="1"/>
</dbReference>
<dbReference type="PANTHER" id="PTHR43391">
    <property type="entry name" value="RETINOL DEHYDROGENASE-RELATED"/>
    <property type="match status" value="1"/>
</dbReference>
<reference evidence="5" key="1">
    <citation type="journal article" date="2021" name="Environ. Microbiol.">
        <title>Genomic characterization of three novel Desulfobacterota classes expand the metabolic and phylogenetic diversity of the phylum.</title>
        <authorList>
            <person name="Murphy C.L."/>
            <person name="Biggerstaff J."/>
            <person name="Eichhorn A."/>
            <person name="Ewing E."/>
            <person name="Shahan R."/>
            <person name="Soriano D."/>
            <person name="Stewart S."/>
            <person name="VanMol K."/>
            <person name="Walker R."/>
            <person name="Walters P."/>
            <person name="Elshahed M.S."/>
            <person name="Youssef N.H."/>
        </authorList>
    </citation>
    <scope>NUCLEOTIDE SEQUENCE</scope>
    <source>
        <strain evidence="5">Zod_Metabat.24</strain>
    </source>
</reference>
<evidence type="ECO:0000256" key="1">
    <source>
        <dbReference type="ARBA" id="ARBA00006484"/>
    </source>
</evidence>
<protein>
    <submittedName>
        <fullName evidence="5">SDR family oxidoreductase</fullName>
    </submittedName>
</protein>
<dbReference type="InterPro" id="IPR020904">
    <property type="entry name" value="Sc_DH/Rdtase_CS"/>
</dbReference>
<dbReference type="InterPro" id="IPR036291">
    <property type="entry name" value="NAD(P)-bd_dom_sf"/>
</dbReference>
<reference evidence="5" key="2">
    <citation type="submission" date="2021-01" db="EMBL/GenBank/DDBJ databases">
        <authorList>
            <person name="Hahn C.R."/>
            <person name="Youssef N.H."/>
            <person name="Elshahed M."/>
        </authorList>
    </citation>
    <scope>NUCLEOTIDE SEQUENCE</scope>
    <source>
        <strain evidence="5">Zod_Metabat.24</strain>
    </source>
</reference>
<dbReference type="CDD" id="cd05233">
    <property type="entry name" value="SDR_c"/>
    <property type="match status" value="1"/>
</dbReference>
<keyword evidence="2" id="KW-0521">NADP</keyword>
<sequence>MTNPFKDKVAVVTGAASGIGRAISNELVRMGATVIAADINLEGAKETASSIAEMGAKTAAKKVDVTKHDQVKQLIADVVKEQGRLDYIFNNAGIAFLGETRDMDISQWRQIIDVNMMGVLYGTLEAYPVMIKQGSGHIVNTASLAGLVPVPTETAYVTTKFAVVGLSASLRSEAKGLGVKVSVVCPGFVDTAIIRGFIPVNIRKEDHLKKMPRMMDVNKAARKILKRVRRNRSIILIGTDAHIIYFLQRYVPFVLNPLYLMMVKFLRTTRIED</sequence>
<dbReference type="PRINTS" id="PR00081">
    <property type="entry name" value="GDHRDH"/>
</dbReference>
<dbReference type="Proteomes" id="UP000809273">
    <property type="component" value="Unassembled WGS sequence"/>
</dbReference>
<accession>A0A9D8PJ64</accession>
<comment type="caution">
    <text evidence="5">The sequence shown here is derived from an EMBL/GenBank/DDBJ whole genome shotgun (WGS) entry which is preliminary data.</text>
</comment>
<keyword evidence="3" id="KW-0560">Oxidoreductase</keyword>
<dbReference type="AlphaFoldDB" id="A0A9D8PJ64"/>
<dbReference type="InterPro" id="IPR002347">
    <property type="entry name" value="SDR_fam"/>
</dbReference>
<evidence type="ECO:0000313" key="6">
    <source>
        <dbReference type="Proteomes" id="UP000809273"/>
    </source>
</evidence>
<dbReference type="Gene3D" id="3.40.50.720">
    <property type="entry name" value="NAD(P)-binding Rossmann-like Domain"/>
    <property type="match status" value="1"/>
</dbReference>
<dbReference type="GO" id="GO:0016491">
    <property type="term" value="F:oxidoreductase activity"/>
    <property type="evidence" value="ECO:0007669"/>
    <property type="project" value="UniProtKB-KW"/>
</dbReference>
<evidence type="ECO:0000256" key="3">
    <source>
        <dbReference type="ARBA" id="ARBA00023002"/>
    </source>
</evidence>
<evidence type="ECO:0000256" key="2">
    <source>
        <dbReference type="ARBA" id="ARBA00022857"/>
    </source>
</evidence>
<dbReference type="SUPFAM" id="SSF51735">
    <property type="entry name" value="NAD(P)-binding Rossmann-fold domains"/>
    <property type="match status" value="1"/>
</dbReference>
<evidence type="ECO:0000313" key="5">
    <source>
        <dbReference type="EMBL" id="MBN1571936.1"/>
    </source>
</evidence>
<dbReference type="FunFam" id="3.40.50.720:FF:000084">
    <property type="entry name" value="Short-chain dehydrogenase reductase"/>
    <property type="match status" value="1"/>
</dbReference>
<dbReference type="PANTHER" id="PTHR43391:SF14">
    <property type="entry name" value="DEHYDROGENASE_REDUCTASE SDR FAMILY PROTEIN 7-LIKE"/>
    <property type="match status" value="1"/>
</dbReference>
<name>A0A9D8PJ64_9DELT</name>
<organism evidence="5 6">
    <name type="scientific">Candidatus Zymogenus saltonus</name>
    <dbReference type="NCBI Taxonomy" id="2844893"/>
    <lineage>
        <taxon>Bacteria</taxon>
        <taxon>Deltaproteobacteria</taxon>
        <taxon>Candidatus Zymogenia</taxon>
        <taxon>Candidatus Zymogeniales</taxon>
        <taxon>Candidatus Zymogenaceae</taxon>
        <taxon>Candidatus Zymogenus</taxon>
    </lineage>
</organism>
<evidence type="ECO:0000256" key="4">
    <source>
        <dbReference type="RuleBase" id="RU000363"/>
    </source>
</evidence>
<dbReference type="PRINTS" id="PR00080">
    <property type="entry name" value="SDRFAMILY"/>
</dbReference>
<dbReference type="EMBL" id="JAFGIX010000009">
    <property type="protein sequence ID" value="MBN1571936.1"/>
    <property type="molecule type" value="Genomic_DNA"/>
</dbReference>